<feature type="compositionally biased region" description="Basic and acidic residues" evidence="1">
    <location>
        <begin position="58"/>
        <end position="98"/>
    </location>
</feature>
<protein>
    <submittedName>
        <fullName evidence="2">Uncharacterized protein</fullName>
    </submittedName>
</protein>
<proteinExistence type="predicted"/>
<organism evidence="2 3">
    <name type="scientific">Coprinopsis cinerea (strain Okayama-7 / 130 / ATCC MYA-4618 / FGSC 9003)</name>
    <name type="common">Inky cap fungus</name>
    <name type="synonym">Hormographiella aspergillata</name>
    <dbReference type="NCBI Taxonomy" id="240176"/>
    <lineage>
        <taxon>Eukaryota</taxon>
        <taxon>Fungi</taxon>
        <taxon>Dikarya</taxon>
        <taxon>Basidiomycota</taxon>
        <taxon>Agaricomycotina</taxon>
        <taxon>Agaricomycetes</taxon>
        <taxon>Agaricomycetidae</taxon>
        <taxon>Agaricales</taxon>
        <taxon>Agaricineae</taxon>
        <taxon>Psathyrellaceae</taxon>
        <taxon>Coprinopsis</taxon>
    </lineage>
</organism>
<sequence>MVELRIIEDPGFTHLITKNPEQASGRPNKKKCPILLGSQQLRKPPSSKSLCLNLDPIPEERHENDTGKQIRDMPTKHGPEEFAHKAEEDLDKFEDKVRSEHRRHTVASSGGSDLRKSLSGVSAHDRDESGVFNNLEGVFDDLEQKVPHEHNAPHSPRMHDPSITSGESSQYVPHATTTDFRTLESDAPPPISMKTGTLGRRARITNSKNPYLAGVSCSSKKYDTSNSSMNQASNKTNKEGLTKEKETRARKTSFSQDLKAEVDKFIKN</sequence>
<dbReference type="HOGENOM" id="CLU_1038341_0_0_1"/>
<dbReference type="RefSeq" id="XP_001835071.2">
    <property type="nucleotide sequence ID" value="XM_001835019.2"/>
</dbReference>
<dbReference type="KEGG" id="cci:CC1G_06474"/>
<keyword evidence="3" id="KW-1185">Reference proteome</keyword>
<name>A8NN86_COPC7</name>
<dbReference type="InParanoid" id="A8NN86"/>
<dbReference type="Proteomes" id="UP000001861">
    <property type="component" value="Unassembled WGS sequence"/>
</dbReference>
<evidence type="ECO:0000256" key="1">
    <source>
        <dbReference type="SAM" id="MobiDB-lite"/>
    </source>
</evidence>
<evidence type="ECO:0000313" key="3">
    <source>
        <dbReference type="Proteomes" id="UP000001861"/>
    </source>
</evidence>
<dbReference type="GeneID" id="6011597"/>
<feature type="compositionally biased region" description="Polar residues" evidence="1">
    <location>
        <begin position="216"/>
        <end position="235"/>
    </location>
</feature>
<feature type="compositionally biased region" description="Basic and acidic residues" evidence="1">
    <location>
        <begin position="142"/>
        <end position="160"/>
    </location>
</feature>
<comment type="caution">
    <text evidence="2">The sequence shown here is derived from an EMBL/GenBank/DDBJ whole genome shotgun (WGS) entry which is preliminary data.</text>
</comment>
<evidence type="ECO:0000313" key="2">
    <source>
        <dbReference type="EMBL" id="EAU86713.2"/>
    </source>
</evidence>
<dbReference type="VEuPathDB" id="FungiDB:CC1G_06474"/>
<dbReference type="EMBL" id="AACS02000012">
    <property type="protein sequence ID" value="EAU86713.2"/>
    <property type="molecule type" value="Genomic_DNA"/>
</dbReference>
<accession>A8NN86</accession>
<feature type="compositionally biased region" description="Basic and acidic residues" evidence="1">
    <location>
        <begin position="236"/>
        <end position="249"/>
    </location>
</feature>
<gene>
    <name evidence="2" type="ORF">CC1G_06474</name>
</gene>
<feature type="region of interest" description="Disordered" evidence="1">
    <location>
        <begin position="16"/>
        <end position="257"/>
    </location>
</feature>
<reference evidence="2 3" key="1">
    <citation type="journal article" date="2010" name="Proc. Natl. Acad. Sci. U.S.A.">
        <title>Insights into evolution of multicellular fungi from the assembled chromosomes of the mushroom Coprinopsis cinerea (Coprinus cinereus).</title>
        <authorList>
            <person name="Stajich J.E."/>
            <person name="Wilke S.K."/>
            <person name="Ahren D."/>
            <person name="Au C.H."/>
            <person name="Birren B.W."/>
            <person name="Borodovsky M."/>
            <person name="Burns C."/>
            <person name="Canback B."/>
            <person name="Casselton L.A."/>
            <person name="Cheng C.K."/>
            <person name="Deng J."/>
            <person name="Dietrich F.S."/>
            <person name="Fargo D.C."/>
            <person name="Farman M.L."/>
            <person name="Gathman A.C."/>
            <person name="Goldberg J."/>
            <person name="Guigo R."/>
            <person name="Hoegger P.J."/>
            <person name="Hooker J.B."/>
            <person name="Huggins A."/>
            <person name="James T.Y."/>
            <person name="Kamada T."/>
            <person name="Kilaru S."/>
            <person name="Kodira C."/>
            <person name="Kues U."/>
            <person name="Kupfer D."/>
            <person name="Kwan H.S."/>
            <person name="Lomsadze A."/>
            <person name="Li W."/>
            <person name="Lilly W.W."/>
            <person name="Ma L.J."/>
            <person name="Mackey A.J."/>
            <person name="Manning G."/>
            <person name="Martin F."/>
            <person name="Muraguchi H."/>
            <person name="Natvig D.O."/>
            <person name="Palmerini H."/>
            <person name="Ramesh M.A."/>
            <person name="Rehmeyer C.J."/>
            <person name="Roe B.A."/>
            <person name="Shenoy N."/>
            <person name="Stanke M."/>
            <person name="Ter-Hovhannisyan V."/>
            <person name="Tunlid A."/>
            <person name="Velagapudi R."/>
            <person name="Vision T.J."/>
            <person name="Zeng Q."/>
            <person name="Zolan M.E."/>
            <person name="Pukkila P.J."/>
        </authorList>
    </citation>
    <scope>NUCLEOTIDE SEQUENCE [LARGE SCALE GENOMIC DNA]</scope>
    <source>
        <strain evidence="3">Okayama-7 / 130 / ATCC MYA-4618 / FGSC 9003</strain>
    </source>
</reference>
<feature type="compositionally biased region" description="Polar residues" evidence="1">
    <location>
        <begin position="37"/>
        <end position="50"/>
    </location>
</feature>
<feature type="compositionally biased region" description="Polar residues" evidence="1">
    <location>
        <begin position="162"/>
        <end position="180"/>
    </location>
</feature>
<dbReference type="AlphaFoldDB" id="A8NN86"/>